<comment type="caution">
    <text evidence="2">The sequence shown here is derived from an EMBL/GenBank/DDBJ whole genome shotgun (WGS) entry which is preliminary data.</text>
</comment>
<accession>A0A8J5BZC2</accession>
<feature type="compositionally biased region" description="Low complexity" evidence="1">
    <location>
        <begin position="118"/>
        <end position="129"/>
    </location>
</feature>
<evidence type="ECO:0000313" key="2">
    <source>
        <dbReference type="EMBL" id="KAG6469223.1"/>
    </source>
</evidence>
<keyword evidence="3" id="KW-1185">Reference proteome</keyword>
<dbReference type="Proteomes" id="UP000734854">
    <property type="component" value="Unassembled WGS sequence"/>
</dbReference>
<dbReference type="EMBL" id="JACMSC010000022">
    <property type="protein sequence ID" value="KAG6469223.1"/>
    <property type="molecule type" value="Genomic_DNA"/>
</dbReference>
<feature type="compositionally biased region" description="Low complexity" evidence="1">
    <location>
        <begin position="94"/>
        <end position="106"/>
    </location>
</feature>
<sequence>MGLPTIGGVMTSGLYQALTSVVRITPYCLSLSPETSQGAIPSEHCDFLYKIRPLGPSMPPTLRDEGVALLKYPFHWNLRPGRRISSLLRASASDSLSSPRSEAFSGEPPPEGSGGGESFSSRSSSPCPSLFQIVAA</sequence>
<proteinExistence type="predicted"/>
<organism evidence="2 3">
    <name type="scientific">Zingiber officinale</name>
    <name type="common">Ginger</name>
    <name type="synonym">Amomum zingiber</name>
    <dbReference type="NCBI Taxonomy" id="94328"/>
    <lineage>
        <taxon>Eukaryota</taxon>
        <taxon>Viridiplantae</taxon>
        <taxon>Streptophyta</taxon>
        <taxon>Embryophyta</taxon>
        <taxon>Tracheophyta</taxon>
        <taxon>Spermatophyta</taxon>
        <taxon>Magnoliopsida</taxon>
        <taxon>Liliopsida</taxon>
        <taxon>Zingiberales</taxon>
        <taxon>Zingiberaceae</taxon>
        <taxon>Zingiber</taxon>
    </lineage>
</organism>
<dbReference type="AlphaFoldDB" id="A0A8J5BZC2"/>
<evidence type="ECO:0000256" key="1">
    <source>
        <dbReference type="SAM" id="MobiDB-lite"/>
    </source>
</evidence>
<name>A0A8J5BZC2_ZINOF</name>
<evidence type="ECO:0000313" key="3">
    <source>
        <dbReference type="Proteomes" id="UP000734854"/>
    </source>
</evidence>
<feature type="region of interest" description="Disordered" evidence="1">
    <location>
        <begin position="94"/>
        <end position="129"/>
    </location>
</feature>
<gene>
    <name evidence="2" type="ORF">ZIOFF_073929</name>
</gene>
<protein>
    <submittedName>
        <fullName evidence="2">Uncharacterized protein</fullName>
    </submittedName>
</protein>
<reference evidence="2 3" key="1">
    <citation type="submission" date="2020-08" db="EMBL/GenBank/DDBJ databases">
        <title>Plant Genome Project.</title>
        <authorList>
            <person name="Zhang R.-G."/>
        </authorList>
    </citation>
    <scope>NUCLEOTIDE SEQUENCE [LARGE SCALE GENOMIC DNA]</scope>
    <source>
        <tissue evidence="2">Rhizome</tissue>
    </source>
</reference>